<accession>A0A6J4Q855</accession>
<dbReference type="EMBL" id="CADCUZ010000155">
    <property type="protein sequence ID" value="CAA9436644.1"/>
    <property type="molecule type" value="Genomic_DNA"/>
</dbReference>
<evidence type="ECO:0000256" key="1">
    <source>
        <dbReference type="SAM" id="MobiDB-lite"/>
    </source>
</evidence>
<dbReference type="AlphaFoldDB" id="A0A6J4Q855"/>
<name>A0A6J4Q855_9ACTN</name>
<reference evidence="2" key="1">
    <citation type="submission" date="2020-02" db="EMBL/GenBank/DDBJ databases">
        <authorList>
            <person name="Meier V. D."/>
        </authorList>
    </citation>
    <scope>NUCLEOTIDE SEQUENCE</scope>
    <source>
        <strain evidence="2">AVDCRST_MAG55</strain>
    </source>
</reference>
<feature type="region of interest" description="Disordered" evidence="1">
    <location>
        <begin position="1"/>
        <end position="41"/>
    </location>
</feature>
<proteinExistence type="predicted"/>
<gene>
    <name evidence="2" type="ORF">AVDCRST_MAG55-3076</name>
</gene>
<sequence>MGRRRRRRRGPGSGRHASRGGGSRRRLFITSVGPTGDVSSASPTIRAIVEDRDGNLLSRHDIDVYLDGEDKRFSYRRATGELKCPTGRLSSGTHTVEIEAYLETDDGGSKTGRKKWTFNVKK</sequence>
<evidence type="ECO:0000313" key="2">
    <source>
        <dbReference type="EMBL" id="CAA9436644.1"/>
    </source>
</evidence>
<evidence type="ECO:0008006" key="3">
    <source>
        <dbReference type="Google" id="ProtNLM"/>
    </source>
</evidence>
<feature type="compositionally biased region" description="Basic residues" evidence="1">
    <location>
        <begin position="1"/>
        <end position="27"/>
    </location>
</feature>
<organism evidence="2">
    <name type="scientific">uncultured Rubrobacteraceae bacterium</name>
    <dbReference type="NCBI Taxonomy" id="349277"/>
    <lineage>
        <taxon>Bacteria</taxon>
        <taxon>Bacillati</taxon>
        <taxon>Actinomycetota</taxon>
        <taxon>Rubrobacteria</taxon>
        <taxon>Rubrobacterales</taxon>
        <taxon>Rubrobacteraceae</taxon>
        <taxon>environmental samples</taxon>
    </lineage>
</organism>
<protein>
    <recommendedName>
        <fullName evidence="3">Bacterial Ig-like domain-containing protein</fullName>
    </recommendedName>
</protein>